<dbReference type="EMBL" id="JAKOGI010000423">
    <property type="protein sequence ID" value="KAJ8435287.1"/>
    <property type="molecule type" value="Genomic_DNA"/>
</dbReference>
<keyword evidence="3" id="KW-1185">Reference proteome</keyword>
<evidence type="ECO:0000313" key="2">
    <source>
        <dbReference type="EMBL" id="KAJ8435287.1"/>
    </source>
</evidence>
<proteinExistence type="predicted"/>
<comment type="caution">
    <text evidence="2">The sequence shown here is derived from an EMBL/GenBank/DDBJ whole genome shotgun (WGS) entry which is preliminary data.</text>
</comment>
<protein>
    <recommendedName>
        <fullName evidence="1">FAR1 domain-containing protein</fullName>
    </recommendedName>
</protein>
<dbReference type="Pfam" id="PF03101">
    <property type="entry name" value="FAR1"/>
    <property type="match status" value="1"/>
</dbReference>
<gene>
    <name evidence="2" type="ORF">Cgig2_030042</name>
</gene>
<dbReference type="InterPro" id="IPR004330">
    <property type="entry name" value="FAR1_DNA_bnd_dom"/>
</dbReference>
<dbReference type="AlphaFoldDB" id="A0A9Q1K2N3"/>
<accession>A0A9Q1K2N3</accession>
<dbReference type="Proteomes" id="UP001153076">
    <property type="component" value="Unassembled WGS sequence"/>
</dbReference>
<sequence>MRFQNIEDALAFYKRYANCVGFSVRKSPTTKNKLGKIWKVFVYSKQGYREPRKTPLQSVVALANVISRPRENVEERRVKWRRVKTREGCNARMVVSCTNDGQFESLKEIPACFKVDRWTKLAAKKPIFELDTITSTSYAQVGQQNRMISDAWSRLYKCMDLAGRDVDKYNALCSAIGTTPSLASDVPTPFYPPFLQKLAIEILDELVEPGLHKMDMRNKDEACIEVCPKNPTNLNVDNVLVAKLAGKGVHNSSVVRGMGATKGSSLANATCQDVWTEYYDMGIPGIKVVADYRVYTGGSILDLLHFVAPKMMKRGDAHYSYGIADDLVSFFPKIRASITYLMESGRKNESR</sequence>
<organism evidence="2 3">
    <name type="scientific">Carnegiea gigantea</name>
    <dbReference type="NCBI Taxonomy" id="171969"/>
    <lineage>
        <taxon>Eukaryota</taxon>
        <taxon>Viridiplantae</taxon>
        <taxon>Streptophyta</taxon>
        <taxon>Embryophyta</taxon>
        <taxon>Tracheophyta</taxon>
        <taxon>Spermatophyta</taxon>
        <taxon>Magnoliopsida</taxon>
        <taxon>eudicotyledons</taxon>
        <taxon>Gunneridae</taxon>
        <taxon>Pentapetalae</taxon>
        <taxon>Caryophyllales</taxon>
        <taxon>Cactineae</taxon>
        <taxon>Cactaceae</taxon>
        <taxon>Cactoideae</taxon>
        <taxon>Echinocereeae</taxon>
        <taxon>Carnegiea</taxon>
    </lineage>
</organism>
<dbReference type="OrthoDB" id="190846at2759"/>
<feature type="domain" description="FAR1" evidence="1">
    <location>
        <begin position="12"/>
        <end position="104"/>
    </location>
</feature>
<name>A0A9Q1K2N3_9CARY</name>
<evidence type="ECO:0000259" key="1">
    <source>
        <dbReference type="Pfam" id="PF03101"/>
    </source>
</evidence>
<reference evidence="2" key="1">
    <citation type="submission" date="2022-04" db="EMBL/GenBank/DDBJ databases">
        <title>Carnegiea gigantea Genome sequencing and assembly v2.</title>
        <authorList>
            <person name="Copetti D."/>
            <person name="Sanderson M.J."/>
            <person name="Burquez A."/>
            <person name="Wojciechowski M.F."/>
        </authorList>
    </citation>
    <scope>NUCLEOTIDE SEQUENCE</scope>
    <source>
        <strain evidence="2">SGP5-SGP5p</strain>
        <tissue evidence="2">Aerial part</tissue>
    </source>
</reference>
<dbReference type="PANTHER" id="PTHR46328">
    <property type="entry name" value="FAR-RED IMPAIRED RESPONSIVE (FAR1) FAMILY PROTEIN-RELATED"/>
    <property type="match status" value="1"/>
</dbReference>
<dbReference type="PANTHER" id="PTHR46328:SF30">
    <property type="entry name" value="OS04G0641500 PROTEIN"/>
    <property type="match status" value="1"/>
</dbReference>
<evidence type="ECO:0000313" key="3">
    <source>
        <dbReference type="Proteomes" id="UP001153076"/>
    </source>
</evidence>